<dbReference type="PANTHER" id="PTHR13802">
    <property type="entry name" value="MUCIN 4-RELATED"/>
    <property type="match status" value="1"/>
</dbReference>
<dbReference type="Pfam" id="PF06119">
    <property type="entry name" value="NIDO"/>
    <property type="match status" value="2"/>
</dbReference>
<reference evidence="2" key="1">
    <citation type="thesis" date="2020" institute="ProQuest LLC" country="789 East Eisenhower Parkway, Ann Arbor, MI, USA">
        <title>Comparative Genomics and Chromosome Evolution.</title>
        <authorList>
            <person name="Mudd A.B."/>
        </authorList>
    </citation>
    <scope>NUCLEOTIDE SEQUENCE</scope>
    <source>
        <strain evidence="2">237g6f4</strain>
        <tissue evidence="2">Blood</tissue>
    </source>
</reference>
<proteinExistence type="predicted"/>
<dbReference type="GO" id="GO:0007160">
    <property type="term" value="P:cell-matrix adhesion"/>
    <property type="evidence" value="ECO:0007669"/>
    <property type="project" value="InterPro"/>
</dbReference>
<dbReference type="AlphaFoldDB" id="A0AAV6ZJI6"/>
<accession>A0AAV6ZJI6</accession>
<dbReference type="PANTHER" id="PTHR13802:SF59">
    <property type="entry name" value="SUSHI DOMAIN-CONTAINING PROTEIN 2"/>
    <property type="match status" value="1"/>
</dbReference>
<gene>
    <name evidence="2" type="ORF">GDO81_019842</name>
</gene>
<dbReference type="Proteomes" id="UP000824782">
    <property type="component" value="Unassembled WGS sequence"/>
</dbReference>
<name>A0AAV6ZJI6_ENGPU</name>
<keyword evidence="3" id="KW-1185">Reference proteome</keyword>
<comment type="caution">
    <text evidence="2">The sequence shown here is derived from an EMBL/GenBank/DDBJ whole genome shotgun (WGS) entry which is preliminary data.</text>
</comment>
<evidence type="ECO:0000313" key="2">
    <source>
        <dbReference type="EMBL" id="KAG8546043.1"/>
    </source>
</evidence>
<sequence>MCCRHAITCTQDSLVNFSELQWTSVQQRHLVDIGHTTLVNRRKTRISIGEPTAGLRQDRAGYNNADGTSYYTIPGSMTPDMINISSTSNVNFTGRWFFEVDKSLNISQNTSAVTTAQVTSPSSTAALTTTSLSSNLTGPALHQDLLYPYGSGLDALCPVSDDQRPPLVYLLINLHLFGRTYSTLYVDDNGLLSFRSPISTFTPHRLPMSINNPFLAIFWADVYTPNAGNISYRQSTWDPELLARATSDIRNYTQDQNFQAQWVFVATWNHVAYFGSTSNKVNTFQAVLISDGNSTYTLFNYADIQWTTGTASGGSSSTGLGGTPALAGLNNADGTSYYTIPGSMTPAMINISSTSNVNFTGRWFFKVDQPLNSLQETTTQYLTTTTTPDASPITPQPLPINSDEAIRSPTVQFCLLMALLWGTYKVFYSFDYF</sequence>
<dbReference type="PROSITE" id="PS51220">
    <property type="entry name" value="NIDO"/>
    <property type="match status" value="1"/>
</dbReference>
<dbReference type="InterPro" id="IPR051495">
    <property type="entry name" value="Epithelial_Barrier/Signaling"/>
</dbReference>
<evidence type="ECO:0000313" key="3">
    <source>
        <dbReference type="Proteomes" id="UP000824782"/>
    </source>
</evidence>
<protein>
    <recommendedName>
        <fullName evidence="1">NIDO domain-containing protein</fullName>
    </recommendedName>
</protein>
<organism evidence="2 3">
    <name type="scientific">Engystomops pustulosus</name>
    <name type="common">Tungara frog</name>
    <name type="synonym">Physalaemus pustulosus</name>
    <dbReference type="NCBI Taxonomy" id="76066"/>
    <lineage>
        <taxon>Eukaryota</taxon>
        <taxon>Metazoa</taxon>
        <taxon>Chordata</taxon>
        <taxon>Craniata</taxon>
        <taxon>Vertebrata</taxon>
        <taxon>Euteleostomi</taxon>
        <taxon>Amphibia</taxon>
        <taxon>Batrachia</taxon>
        <taxon>Anura</taxon>
        <taxon>Neobatrachia</taxon>
        <taxon>Hyloidea</taxon>
        <taxon>Leptodactylidae</taxon>
        <taxon>Leiuperinae</taxon>
        <taxon>Engystomops</taxon>
    </lineage>
</organism>
<dbReference type="SMART" id="SM00539">
    <property type="entry name" value="NIDO"/>
    <property type="match status" value="1"/>
</dbReference>
<dbReference type="InterPro" id="IPR003886">
    <property type="entry name" value="NIDO_dom"/>
</dbReference>
<feature type="domain" description="NIDO" evidence="1">
    <location>
        <begin position="217"/>
        <end position="370"/>
    </location>
</feature>
<evidence type="ECO:0000259" key="1">
    <source>
        <dbReference type="PROSITE" id="PS51220"/>
    </source>
</evidence>
<dbReference type="EMBL" id="WNYA01001277">
    <property type="protein sequence ID" value="KAG8546043.1"/>
    <property type="molecule type" value="Genomic_DNA"/>
</dbReference>